<protein>
    <recommendedName>
        <fullName evidence="3">Knr4/Smi1-like domain-containing protein</fullName>
    </recommendedName>
</protein>
<dbReference type="EMBL" id="JABBXF010000073">
    <property type="protein sequence ID" value="NVK81218.1"/>
    <property type="molecule type" value="Genomic_DNA"/>
</dbReference>
<dbReference type="AlphaFoldDB" id="A0A7Y7B8Z1"/>
<evidence type="ECO:0000313" key="2">
    <source>
        <dbReference type="Proteomes" id="UP000587462"/>
    </source>
</evidence>
<accession>A0A7Y7B8Z1</accession>
<dbReference type="RefSeq" id="WP_171085767.1">
    <property type="nucleotide sequence ID" value="NZ_BNBU01000005.1"/>
</dbReference>
<reference evidence="1 2" key="1">
    <citation type="submission" date="2020-04" db="EMBL/GenBank/DDBJ databases">
        <title>Draft Genome Sequence of Streptomyces morookaense DSM 40503, an 8-azaguanine-producing strain.</title>
        <authorList>
            <person name="Qi J."/>
            <person name="Gao J.-M."/>
        </authorList>
    </citation>
    <scope>NUCLEOTIDE SEQUENCE [LARGE SCALE GENOMIC DNA]</scope>
    <source>
        <strain evidence="1 2">DSM 40503</strain>
    </source>
</reference>
<name>A0A7Y7B8Z1_STRMO</name>
<evidence type="ECO:0000313" key="1">
    <source>
        <dbReference type="EMBL" id="NVK81218.1"/>
    </source>
</evidence>
<keyword evidence="2" id="KW-1185">Reference proteome</keyword>
<comment type="caution">
    <text evidence="1">The sequence shown here is derived from an EMBL/GenBank/DDBJ whole genome shotgun (WGS) entry which is preliminary data.</text>
</comment>
<evidence type="ECO:0008006" key="3">
    <source>
        <dbReference type="Google" id="ProtNLM"/>
    </source>
</evidence>
<dbReference type="Proteomes" id="UP000587462">
    <property type="component" value="Unassembled WGS sequence"/>
</dbReference>
<organism evidence="1 2">
    <name type="scientific">Streptomyces morookaense</name>
    <name type="common">Streptoverticillium morookaense</name>
    <dbReference type="NCBI Taxonomy" id="1970"/>
    <lineage>
        <taxon>Bacteria</taxon>
        <taxon>Bacillati</taxon>
        <taxon>Actinomycetota</taxon>
        <taxon>Actinomycetes</taxon>
        <taxon>Kitasatosporales</taxon>
        <taxon>Streptomycetaceae</taxon>
        <taxon>Streptomyces</taxon>
    </lineage>
</organism>
<sequence>MADLLTIDELPDGFNYPPEFIRVVELGLTSLEPWWIINVDLLRSLNRALATAYPERHLALFAKRENRDDVACWDLAAGDVAVVHVGASPGCEQRGARFPNFNAWLRQAIEDLIEHGG</sequence>
<proteinExistence type="predicted"/>
<gene>
    <name evidence="1" type="ORF">HG542_26690</name>
</gene>